<dbReference type="Proteomes" id="UP001285263">
    <property type="component" value="Unassembled WGS sequence"/>
</dbReference>
<reference evidence="2 3" key="1">
    <citation type="submission" date="2023-11" db="EMBL/GenBank/DDBJ databases">
        <title>Paucibacter sp. nov., isolated from fresh soil in Korea.</title>
        <authorList>
            <person name="Le N.T.T."/>
        </authorList>
    </citation>
    <scope>NUCLEOTIDE SEQUENCE [LARGE SCALE GENOMIC DNA]</scope>
    <source>
        <strain evidence="2 3">R3-3</strain>
    </source>
</reference>
<organism evidence="2 3">
    <name type="scientific">Roseateles agri</name>
    <dbReference type="NCBI Taxonomy" id="3098619"/>
    <lineage>
        <taxon>Bacteria</taxon>
        <taxon>Pseudomonadati</taxon>
        <taxon>Pseudomonadota</taxon>
        <taxon>Betaproteobacteria</taxon>
        <taxon>Burkholderiales</taxon>
        <taxon>Sphaerotilaceae</taxon>
        <taxon>Roseateles</taxon>
    </lineage>
</organism>
<dbReference type="Pfam" id="PF05117">
    <property type="entry name" value="DUF695"/>
    <property type="match status" value="1"/>
</dbReference>
<dbReference type="RefSeq" id="WP_320423849.1">
    <property type="nucleotide sequence ID" value="NZ_JAXCLA010000005.1"/>
</dbReference>
<sequence>MNHSPAPNIFETDDWEVGQGQIDGAHHIVRMRSTLPSLADQELFSKLIIVTWRYESEESGMPDSDTHRRMQRFEDALESGTEARGTAFQAVSITGAGRKEWRYYAADTDAFMGSLNQDLRGHEEHPLEIASFLDPEWNALREFHSRSAQ</sequence>
<evidence type="ECO:0000313" key="3">
    <source>
        <dbReference type="Proteomes" id="UP001285263"/>
    </source>
</evidence>
<evidence type="ECO:0000259" key="1">
    <source>
        <dbReference type="Pfam" id="PF05117"/>
    </source>
</evidence>
<dbReference type="EMBL" id="JAXCLA010000005">
    <property type="protein sequence ID" value="MDY0745943.1"/>
    <property type="molecule type" value="Genomic_DNA"/>
</dbReference>
<gene>
    <name evidence="2" type="ORF">SNE35_15590</name>
</gene>
<keyword evidence="3" id="KW-1185">Reference proteome</keyword>
<comment type="caution">
    <text evidence="2">The sequence shown here is derived from an EMBL/GenBank/DDBJ whole genome shotgun (WGS) entry which is preliminary data.</text>
</comment>
<feature type="domain" description="DUF695" evidence="1">
    <location>
        <begin position="13"/>
        <end position="143"/>
    </location>
</feature>
<evidence type="ECO:0000313" key="2">
    <source>
        <dbReference type="EMBL" id="MDY0745943.1"/>
    </source>
</evidence>
<protein>
    <submittedName>
        <fullName evidence="2">DUF695 domain-containing protein</fullName>
    </submittedName>
</protein>
<dbReference type="InterPro" id="IPR016097">
    <property type="entry name" value="DUF695"/>
</dbReference>
<proteinExistence type="predicted"/>
<name>A0ABU5DI22_9BURK</name>
<accession>A0ABU5DI22</accession>